<gene>
    <name evidence="1" type="ORF">F8B43_3725</name>
</gene>
<name>A0A833J3J4_9HYPH</name>
<dbReference type="AlphaFoldDB" id="A0A833J3J4"/>
<comment type="caution">
    <text evidence="1">The sequence shown here is derived from an EMBL/GenBank/DDBJ whole genome shotgun (WGS) entry which is preliminary data.</text>
</comment>
<dbReference type="EMBL" id="WEKV01000014">
    <property type="protein sequence ID" value="KAB7783802.1"/>
    <property type="molecule type" value="Genomic_DNA"/>
</dbReference>
<evidence type="ECO:0000313" key="1">
    <source>
        <dbReference type="EMBL" id="KAB7783802.1"/>
    </source>
</evidence>
<reference evidence="1 2" key="1">
    <citation type="submission" date="2019-10" db="EMBL/GenBank/DDBJ databases">
        <title>Draft Genome Sequence of the Caffeine Degrading Methylotroph Methylorubrum populi PINKEL.</title>
        <authorList>
            <person name="Dawson S.C."/>
            <person name="Zhang X."/>
            <person name="Wright M.E."/>
            <person name="Sharma G."/>
            <person name="Langner J.T."/>
            <person name="Ditty J.L."/>
            <person name="Subuyuj G.A."/>
        </authorList>
    </citation>
    <scope>NUCLEOTIDE SEQUENCE [LARGE SCALE GENOMIC DNA]</scope>
    <source>
        <strain evidence="1 2">Pinkel</strain>
    </source>
</reference>
<dbReference type="Proteomes" id="UP000469949">
    <property type="component" value="Unassembled WGS sequence"/>
</dbReference>
<proteinExistence type="predicted"/>
<accession>A0A833J3J4</accession>
<organism evidence="1 2">
    <name type="scientific">Methylorubrum populi</name>
    <dbReference type="NCBI Taxonomy" id="223967"/>
    <lineage>
        <taxon>Bacteria</taxon>
        <taxon>Pseudomonadati</taxon>
        <taxon>Pseudomonadota</taxon>
        <taxon>Alphaproteobacteria</taxon>
        <taxon>Hyphomicrobiales</taxon>
        <taxon>Methylobacteriaceae</taxon>
        <taxon>Methylorubrum</taxon>
    </lineage>
</organism>
<protein>
    <submittedName>
        <fullName evidence="1">Mobile element protein</fullName>
    </submittedName>
</protein>
<sequence>MPLALPPPAVAAAERPASLGVIEIELAAGHRLQAEAGADLTLLQGVIAALLDR</sequence>
<evidence type="ECO:0000313" key="2">
    <source>
        <dbReference type="Proteomes" id="UP000469949"/>
    </source>
</evidence>